<dbReference type="Proteomes" id="UP000243797">
    <property type="component" value="Unassembled WGS sequence"/>
</dbReference>
<evidence type="ECO:0000256" key="5">
    <source>
        <dbReference type="PIRNR" id="PIRNR025007"/>
    </source>
</evidence>
<organism evidence="8 9">
    <name type="scientific">Sphaceloma murrayae</name>
    <dbReference type="NCBI Taxonomy" id="2082308"/>
    <lineage>
        <taxon>Eukaryota</taxon>
        <taxon>Fungi</taxon>
        <taxon>Dikarya</taxon>
        <taxon>Ascomycota</taxon>
        <taxon>Pezizomycotina</taxon>
        <taxon>Dothideomycetes</taxon>
        <taxon>Dothideomycetidae</taxon>
        <taxon>Myriangiales</taxon>
        <taxon>Elsinoaceae</taxon>
        <taxon>Sphaceloma</taxon>
    </lineage>
</organism>
<dbReference type="PANTHER" id="PTHR12702:SF0">
    <property type="entry name" value="EXOCYST COMPLEX COMPONENT 6"/>
    <property type="match status" value="1"/>
</dbReference>
<evidence type="ECO:0000256" key="2">
    <source>
        <dbReference type="ARBA" id="ARBA00022448"/>
    </source>
</evidence>
<proteinExistence type="inferred from homology"/>
<accession>A0A2K1QL06</accession>
<dbReference type="InterPro" id="IPR046361">
    <property type="entry name" value="EXOC6/Sec15_C"/>
</dbReference>
<evidence type="ECO:0000313" key="9">
    <source>
        <dbReference type="Proteomes" id="UP000243797"/>
    </source>
</evidence>
<dbReference type="GO" id="GO:0016020">
    <property type="term" value="C:membrane"/>
    <property type="evidence" value="ECO:0007669"/>
    <property type="project" value="TreeGrafter"/>
</dbReference>
<dbReference type="GO" id="GO:0000145">
    <property type="term" value="C:exocyst"/>
    <property type="evidence" value="ECO:0007669"/>
    <property type="project" value="UniProtKB-UniRule"/>
</dbReference>
<dbReference type="FunCoup" id="A0A2K1QL06">
    <property type="interactions" value="522"/>
</dbReference>
<evidence type="ECO:0000256" key="3">
    <source>
        <dbReference type="ARBA" id="ARBA00022483"/>
    </source>
</evidence>
<name>A0A2K1QL06_9PEZI</name>
<dbReference type="Pfam" id="PF20651">
    <property type="entry name" value="EXOC6_Sec15_N"/>
    <property type="match status" value="1"/>
</dbReference>
<dbReference type="Gene3D" id="1.20.58.670">
    <property type="entry name" value="Dsl1p vesicle tethering complex, Tip20p subunit, domain D"/>
    <property type="match status" value="1"/>
</dbReference>
<dbReference type="PANTHER" id="PTHR12702">
    <property type="entry name" value="SEC15"/>
    <property type="match status" value="1"/>
</dbReference>
<evidence type="ECO:0000313" key="8">
    <source>
        <dbReference type="EMBL" id="PNS15560.1"/>
    </source>
</evidence>
<comment type="caution">
    <text evidence="8">The sequence shown here is derived from an EMBL/GenBank/DDBJ whole genome shotgun (WGS) entry which is preliminary data.</text>
</comment>
<dbReference type="OrthoDB" id="10267033at2759"/>
<dbReference type="GO" id="GO:0006893">
    <property type="term" value="P:Golgi to plasma membrane transport"/>
    <property type="evidence" value="ECO:0007669"/>
    <property type="project" value="TreeGrafter"/>
</dbReference>
<dbReference type="AlphaFoldDB" id="A0A2K1QL06"/>
<protein>
    <recommendedName>
        <fullName evidence="5">Exocyst complex component SEC15</fullName>
    </recommendedName>
</protein>
<gene>
    <name evidence="8" type="ORF">CAC42_819</name>
</gene>
<keyword evidence="4" id="KW-0175">Coiled coil</keyword>
<keyword evidence="9" id="KW-1185">Reference proteome</keyword>
<dbReference type="InParanoid" id="A0A2K1QL06"/>
<evidence type="ECO:0000256" key="1">
    <source>
        <dbReference type="ARBA" id="ARBA00007944"/>
    </source>
</evidence>
<comment type="similarity">
    <text evidence="1 5">Belongs to the SEC15 family.</text>
</comment>
<dbReference type="PIRSF" id="PIRSF025007">
    <property type="entry name" value="Sec15"/>
    <property type="match status" value="1"/>
</dbReference>
<reference evidence="8 9" key="1">
    <citation type="submission" date="2017-06" db="EMBL/GenBank/DDBJ databases">
        <title>Draft genome sequence of a variant of Elsinoe murrayae.</title>
        <authorList>
            <person name="Cheng Q."/>
        </authorList>
    </citation>
    <scope>NUCLEOTIDE SEQUENCE [LARGE SCALE GENOMIC DNA]</scope>
    <source>
        <strain evidence="8 9">CQ-2017a</strain>
    </source>
</reference>
<dbReference type="InterPro" id="IPR048359">
    <property type="entry name" value="EXOC6_Sec15_N"/>
</dbReference>
<comment type="function">
    <text evidence="5">Component of the exocyst complex involved in the docking of exocytic vesicles with fusion sites on the plasma membrane.</text>
</comment>
<dbReference type="Gene3D" id="1.10.357.30">
    <property type="entry name" value="Exocyst complex subunit Sec15 C-terminal domain, N-terminal subdomain"/>
    <property type="match status" value="1"/>
</dbReference>
<dbReference type="InterPro" id="IPR007225">
    <property type="entry name" value="EXOC6/Sec15"/>
</dbReference>
<feature type="domain" description="Exocyst complex subunit EXOC6/Sec15 C-terminal" evidence="6">
    <location>
        <begin position="402"/>
        <end position="749"/>
    </location>
</feature>
<keyword evidence="3 5" id="KW-0268">Exocytosis</keyword>
<dbReference type="GO" id="GO:0006886">
    <property type="term" value="P:intracellular protein transport"/>
    <property type="evidence" value="ECO:0007669"/>
    <property type="project" value="InterPro"/>
</dbReference>
<feature type="domain" description="Exocyst complex component EXOC6/Sec15 N-terminal" evidence="7">
    <location>
        <begin position="51"/>
        <end position="219"/>
    </location>
</feature>
<sequence length="796" mass="90495">MPAFYEPQDEYIGAVQQIILSSSEADYLDQLIPIMRDINNPDKASNLMQALSQVSGEREAEIERICNSNHQDFINSVKQLQLVREGTMSLTSEIMNLSQSIETSTERLAQQKKALVDSRGVRQNIDETSQALKDCLEVLRLSNQVHDLLAKKNHYAALRALDELKHVHLREVTRYKIAEMVEQSVPATQRMIADAVMKDLNTWLFRLREVSQFLGEMAFYQTGLRRDRLKERTEQNDIFSGLRLNSAVEAVADESEEFDMLNNEDVQVDFTPLFEALYIHDALGETEKFRQEYAATRREQNERLIPQRGLDLVDEEANELSSLLESIAGFAFIEKATMERTDNLRTQSDVDELWDSMCQKSITLITTTLPTVDSDEKLLRIKSVVALFIQTVDNWGYPVASFDKLTVTLFEKYSDLLKKRFSDDFAEIVATDDYMPMPINNPEEYQKVLDVSWYNPEPDQHIQYPCVLPFSQMYPLCCIDIRNFLNQMYLFSDDHFQNASLIDDTLKIALDDLLSDKVCASLVERLASQYPGQIVQILTNLDHFETACHELQSLLVEARSSSSAAGLITLRATSLFTDAKRTAERRIFELVNSKIDDLVETAEYDWGSTIPPDEVSLYMSELTRYLANIMTSVLLGLPSKIKELIYYDALSHISSSILRLPLDDSVRYISPQAVRAYELDVNHLVEFVRAQENNSTLMAGLDEVQQTKDLMSLAVGPEGRAEEEFFDAGRSRQRFGKVDRANGAMLLEKISQGMQQAALDARNATASPPAQERRGMNMPNMNFGGFGSRFGNLNRG</sequence>
<dbReference type="InterPro" id="IPR042044">
    <property type="entry name" value="EXOC6PINT-1/Sec15/Tip20_C_dom2"/>
</dbReference>
<dbReference type="Pfam" id="PF04091">
    <property type="entry name" value="Sec15_C"/>
    <property type="match status" value="1"/>
</dbReference>
<dbReference type="STRING" id="2082308.A0A2K1QL06"/>
<dbReference type="EMBL" id="NKHZ01000070">
    <property type="protein sequence ID" value="PNS15560.1"/>
    <property type="molecule type" value="Genomic_DNA"/>
</dbReference>
<keyword evidence="2 5" id="KW-0813">Transport</keyword>
<evidence type="ECO:0000256" key="4">
    <source>
        <dbReference type="ARBA" id="ARBA00023054"/>
    </source>
</evidence>
<dbReference type="GO" id="GO:0090522">
    <property type="term" value="P:vesicle tethering involved in exocytosis"/>
    <property type="evidence" value="ECO:0007669"/>
    <property type="project" value="UniProtKB-UniRule"/>
</dbReference>
<evidence type="ECO:0000259" key="6">
    <source>
        <dbReference type="Pfam" id="PF04091"/>
    </source>
</evidence>
<dbReference type="FunFam" id="1.10.357.30:FF:000004">
    <property type="entry name" value="Exocyst complex component SEC15"/>
    <property type="match status" value="1"/>
</dbReference>
<evidence type="ECO:0000259" key="7">
    <source>
        <dbReference type="Pfam" id="PF20651"/>
    </source>
</evidence>
<dbReference type="InterPro" id="IPR042045">
    <property type="entry name" value="EXOC6/Sec15_C_dom1"/>
</dbReference>